<dbReference type="Pfam" id="PF01388">
    <property type="entry name" value="ARID"/>
    <property type="match status" value="1"/>
</dbReference>
<feature type="region of interest" description="Disordered" evidence="9">
    <location>
        <begin position="1368"/>
        <end position="1411"/>
    </location>
</feature>
<evidence type="ECO:0000256" key="1">
    <source>
        <dbReference type="ARBA" id="ARBA00022723"/>
    </source>
</evidence>
<evidence type="ECO:0000256" key="3">
    <source>
        <dbReference type="ARBA" id="ARBA00022833"/>
    </source>
</evidence>
<feature type="region of interest" description="Disordered" evidence="9">
    <location>
        <begin position="1083"/>
        <end position="1125"/>
    </location>
</feature>
<evidence type="ECO:0000256" key="6">
    <source>
        <dbReference type="ARBA" id="ARBA00023163"/>
    </source>
</evidence>
<dbReference type="InterPro" id="IPR013083">
    <property type="entry name" value="Znf_RING/FYVE/PHD"/>
</dbReference>
<feature type="compositionally biased region" description="Polar residues" evidence="9">
    <location>
        <begin position="760"/>
        <end position="770"/>
    </location>
</feature>
<dbReference type="Proteomes" id="UP000007264">
    <property type="component" value="Unassembled WGS sequence"/>
</dbReference>
<keyword evidence="13" id="KW-1185">Reference proteome</keyword>
<evidence type="ECO:0000256" key="4">
    <source>
        <dbReference type="ARBA" id="ARBA00023015"/>
    </source>
</evidence>
<feature type="region of interest" description="Disordered" evidence="9">
    <location>
        <begin position="1182"/>
        <end position="1289"/>
    </location>
</feature>
<feature type="region of interest" description="Disordered" evidence="9">
    <location>
        <begin position="156"/>
        <end position="216"/>
    </location>
</feature>
<feature type="region of interest" description="Disordered" evidence="9">
    <location>
        <begin position="249"/>
        <end position="459"/>
    </location>
</feature>
<accession>I0YKZ6</accession>
<dbReference type="SMART" id="SM00501">
    <property type="entry name" value="BRIGHT"/>
    <property type="match status" value="1"/>
</dbReference>
<dbReference type="GO" id="GO:0008270">
    <property type="term" value="F:zinc ion binding"/>
    <property type="evidence" value="ECO:0007669"/>
    <property type="project" value="UniProtKB-KW"/>
</dbReference>
<dbReference type="GO" id="GO:0005634">
    <property type="term" value="C:nucleus"/>
    <property type="evidence" value="ECO:0007669"/>
    <property type="project" value="TreeGrafter"/>
</dbReference>
<evidence type="ECO:0000313" key="12">
    <source>
        <dbReference type="EMBL" id="EIE19065.1"/>
    </source>
</evidence>
<feature type="compositionally biased region" description="Basic residues" evidence="9">
    <location>
        <begin position="674"/>
        <end position="692"/>
    </location>
</feature>
<feature type="region of interest" description="Disordered" evidence="9">
    <location>
        <begin position="941"/>
        <end position="969"/>
    </location>
</feature>
<feature type="compositionally biased region" description="Basic and acidic residues" evidence="9">
    <location>
        <begin position="782"/>
        <end position="795"/>
    </location>
</feature>
<protein>
    <recommendedName>
        <fullName evidence="14">PHD-type domain-containing protein</fullName>
    </recommendedName>
</protein>
<dbReference type="OrthoDB" id="567848at2759"/>
<feature type="compositionally biased region" description="Basic and acidic residues" evidence="9">
    <location>
        <begin position="1049"/>
        <end position="1063"/>
    </location>
</feature>
<dbReference type="STRING" id="574566.I0YKZ6"/>
<gene>
    <name evidence="12" type="ORF">COCSUDRAFT_48997</name>
</gene>
<evidence type="ECO:0000259" key="11">
    <source>
        <dbReference type="PROSITE" id="PS51011"/>
    </source>
</evidence>
<dbReference type="PROSITE" id="PS51011">
    <property type="entry name" value="ARID"/>
    <property type="match status" value="1"/>
</dbReference>
<keyword evidence="4" id="KW-0805">Transcription regulation</keyword>
<dbReference type="PANTHER" id="PTHR15348:SF0">
    <property type="entry name" value="PROTEIN DEAD RINGER"/>
    <property type="match status" value="1"/>
</dbReference>
<dbReference type="InterPro" id="IPR001606">
    <property type="entry name" value="ARID_dom"/>
</dbReference>
<dbReference type="PROSITE" id="PS50016">
    <property type="entry name" value="ZF_PHD_2"/>
    <property type="match status" value="1"/>
</dbReference>
<dbReference type="InterPro" id="IPR036431">
    <property type="entry name" value="ARID_dom_sf"/>
</dbReference>
<dbReference type="GO" id="GO:0003677">
    <property type="term" value="F:DNA binding"/>
    <property type="evidence" value="ECO:0007669"/>
    <property type="project" value="UniProtKB-KW"/>
</dbReference>
<keyword evidence="5" id="KW-0238">DNA-binding</keyword>
<feature type="region of interest" description="Disordered" evidence="9">
    <location>
        <begin position="760"/>
        <end position="795"/>
    </location>
</feature>
<dbReference type="CDD" id="cd04508">
    <property type="entry name" value="Tudor_SF"/>
    <property type="match status" value="1"/>
</dbReference>
<dbReference type="SUPFAM" id="SSF57903">
    <property type="entry name" value="FYVE/PHD zinc finger"/>
    <property type="match status" value="1"/>
</dbReference>
<feature type="compositionally biased region" description="Low complexity" evidence="9">
    <location>
        <begin position="1182"/>
        <end position="1231"/>
    </location>
</feature>
<dbReference type="RefSeq" id="XP_005643609.1">
    <property type="nucleotide sequence ID" value="XM_005643552.1"/>
</dbReference>
<dbReference type="InterPro" id="IPR019786">
    <property type="entry name" value="Zinc_finger_PHD-type_CS"/>
</dbReference>
<dbReference type="EMBL" id="AGSI01000020">
    <property type="protein sequence ID" value="EIE19065.1"/>
    <property type="molecule type" value="Genomic_DNA"/>
</dbReference>
<feature type="region of interest" description="Disordered" evidence="9">
    <location>
        <begin position="1658"/>
        <end position="1678"/>
    </location>
</feature>
<feature type="domain" description="ARID" evidence="11">
    <location>
        <begin position="561"/>
        <end position="652"/>
    </location>
</feature>
<evidence type="ECO:0000256" key="9">
    <source>
        <dbReference type="SAM" id="MobiDB-lite"/>
    </source>
</evidence>
<feature type="compositionally biased region" description="Pro residues" evidence="9">
    <location>
        <begin position="1373"/>
        <end position="1383"/>
    </location>
</feature>
<dbReference type="InterPro" id="IPR045147">
    <property type="entry name" value="ARI3A/B/C"/>
</dbReference>
<dbReference type="PROSITE" id="PS01359">
    <property type="entry name" value="ZF_PHD_1"/>
    <property type="match status" value="1"/>
</dbReference>
<reference evidence="12 13" key="1">
    <citation type="journal article" date="2012" name="Genome Biol.">
        <title>The genome of the polar eukaryotic microalga coccomyxa subellipsoidea reveals traits of cold adaptation.</title>
        <authorList>
            <person name="Blanc G."/>
            <person name="Agarkova I."/>
            <person name="Grimwood J."/>
            <person name="Kuo A."/>
            <person name="Brueggeman A."/>
            <person name="Dunigan D."/>
            <person name="Gurnon J."/>
            <person name="Ladunga I."/>
            <person name="Lindquist E."/>
            <person name="Lucas S."/>
            <person name="Pangilinan J."/>
            <person name="Proschold T."/>
            <person name="Salamov A."/>
            <person name="Schmutz J."/>
            <person name="Weeks D."/>
            <person name="Yamada T."/>
            <person name="Claverie J.M."/>
            <person name="Grigoriev I."/>
            <person name="Van Etten J."/>
            <person name="Lomsadze A."/>
            <person name="Borodovsky M."/>
        </authorList>
    </citation>
    <scope>NUCLEOTIDE SEQUENCE [LARGE SCALE GENOMIC DNA]</scope>
    <source>
        <strain evidence="12 13">C-169</strain>
    </source>
</reference>
<proteinExistence type="predicted"/>
<dbReference type="InterPro" id="IPR011011">
    <property type="entry name" value="Znf_FYVE_PHD"/>
</dbReference>
<dbReference type="SUPFAM" id="SSF46774">
    <property type="entry name" value="ARID-like"/>
    <property type="match status" value="1"/>
</dbReference>
<feature type="domain" description="PHD-type" evidence="10">
    <location>
        <begin position="11"/>
        <end position="62"/>
    </location>
</feature>
<keyword evidence="1" id="KW-0479">Metal-binding</keyword>
<sequence length="1678" mass="173658">MSTIFADDGNEEYCGACRREGVLLCCENCPAAYHFGCAGYGGEEDVPGGEEDAWLCWGCSQKTKTPFLHSTRPLEKAVGKDVRVASKEGSIEYYRASVVGGNAAAVDVVYEDLPGVRESIDRSSRRLWHGTLNNDGWERRGSKYVPISRAYAIDINRTSGSPPGKLPGKAEARSTAAAAAAWQQREPAASGRSHAASKGAQAQDRKKAAPKPVAKKTGSFLTIRNAQASFKHEITVFYLMQGLGGPRLSAGQQKYPAAPGITGRAEPLPLPSKRPAPAAESAVSKRPRSSAPPTQGIPPVAAPPPATTAAPPARPPLSQTPLPALLASSQPRTAPAAGAGPPQPPTTAALPARPPLSKAPPPPTAAPSARPPPLSAPPPPLAVLQLSRAPGAARASPAVSVQSQSVPGTSLPSSASAPDVQQPLTAVGAGGNAPHQWPTSQAIAQPLAPPPPLPPALLTPDAAAALCSRLGTDQSAEPPGTAVDMDVNDMRRPFPDPLSLAALADASEWESGIAFGGSPESQGDIVEEMRTEEGSAAEDAPTPNPAATPEISGAGAFLDDDVGETAFTAALESWLESQKRTMYEPRIQQKPLSAYTLWKLVAKGGGSKMVTNNKGWARIARAVGAPESMTDKSTVTKRVFQLSLGDFEEATECGETDLGRPRARAATRTPPPRGRQRNRAGRSSPTRKRQRASGRAAERRVVGWVQVNKELALDVGAAVEVRSHDKQHTGGWLQARILQVCPGSIYEGGLRFEVELENISGSPGQKSQQAEPPVFGSGAQDASEKGSEGGGKGEEAAGRELAWVPLVHAPANTDYPAVLIRQPLQPAAPPTPAVDWRVGERVEGYWAEGGSWWPATLEQILPTGDELELRVDPTATNRDGELWVLPADHVRRGHSTEREGFGLLEPLQEEQWTTVGDLRRKLAWQQHTVDGWSIEAYATQAGMPQTSSEAAGAPPSRLHTTNRKRPAPDPLASLEEAAARVLGRTLSAATPRAESAAAGLLDLAPFGQRGGPFSSSRPGSPSVGSVSQIGGGSGGDEAFPDTASGDDNETGRAARRARADQRTMSRMALPPVVAAEELSCDEALDEGAGPGDGAHAKPGAAAEQFPGRWGKPRKLGGRGKPSGPPLPWECPVVCVPGSLDNFLTQVRPAAVRDPDYLAKREASAPPGGFHTHNAKRPGKMLPAAATAKPPAAGKPPAAAKPLAVLNPPAKGKPPAAGVNAPAKGTPPAKGAQRGSAPAKHDEAPAAAPAPAAAAAPESGKGQGSSRTPPSKQAAGTGQDSRPASAGPTGKEVAIRAPLQVAAGLAVMGRPIGLAKSLPGTALSGLLPAEQDNVILAHLKRCGAGQPAAAPVTTHALPYVLLPLPADTRATRRQPPPRPLPPQPQAAAARSQQAQRAGRYSGAPAASGALSRPPARVLGQFVSEPPSSTPGMYSQPALAMRSLLTSASEMLARGSAPDRPPPGLVSMPLGLLPPATAPLPNTFSSGDIQRAAEALAAYITPAGVTPLPSQPLRMHQPRAPYAAGLPGLRPSASGQQQQTTRPAAEAPSMESRYPRIMPLGPPPENARYPKIQFSFALPPPAFPAPSHVQPPHANGAAVARGGENDLQATPQETAGKPGLAGRLRQPPPGSSRLVAALSQSLGLSSELLPAAAAQLPPPQLMRATIEQSRLDANGSSGGR</sequence>
<feature type="region of interest" description="Disordered" evidence="9">
    <location>
        <begin position="471"/>
        <end position="490"/>
    </location>
</feature>
<feature type="compositionally biased region" description="Pro residues" evidence="9">
    <location>
        <begin position="352"/>
        <end position="381"/>
    </location>
</feature>
<dbReference type="eggNOG" id="KOG4299">
    <property type="taxonomic scope" value="Eukaryota"/>
</dbReference>
<feature type="compositionally biased region" description="Polar residues" evidence="9">
    <location>
        <begin position="1263"/>
        <end position="1281"/>
    </location>
</feature>
<evidence type="ECO:0000313" key="13">
    <source>
        <dbReference type="Proteomes" id="UP000007264"/>
    </source>
</evidence>
<feature type="compositionally biased region" description="Low complexity" evidence="9">
    <location>
        <begin position="388"/>
        <end position="407"/>
    </location>
</feature>
<keyword evidence="3" id="KW-0862">Zinc</keyword>
<dbReference type="GO" id="GO:0006357">
    <property type="term" value="P:regulation of transcription by RNA polymerase II"/>
    <property type="evidence" value="ECO:0007669"/>
    <property type="project" value="InterPro"/>
</dbReference>
<feature type="compositionally biased region" description="Low complexity" evidence="9">
    <location>
        <begin position="173"/>
        <end position="190"/>
    </location>
</feature>
<dbReference type="GeneID" id="17036995"/>
<keyword evidence="7" id="KW-0539">Nucleus</keyword>
<feature type="region of interest" description="Disordered" evidence="9">
    <location>
        <begin position="651"/>
        <end position="698"/>
    </location>
</feature>
<feature type="compositionally biased region" description="Polar residues" evidence="9">
    <location>
        <begin position="1531"/>
        <end position="1540"/>
    </location>
</feature>
<evidence type="ECO:0000256" key="5">
    <source>
        <dbReference type="ARBA" id="ARBA00023125"/>
    </source>
</evidence>
<organism evidence="12 13">
    <name type="scientific">Coccomyxa subellipsoidea (strain C-169)</name>
    <name type="common">Green microalga</name>
    <dbReference type="NCBI Taxonomy" id="574566"/>
    <lineage>
        <taxon>Eukaryota</taxon>
        <taxon>Viridiplantae</taxon>
        <taxon>Chlorophyta</taxon>
        <taxon>core chlorophytes</taxon>
        <taxon>Trebouxiophyceae</taxon>
        <taxon>Trebouxiophyceae incertae sedis</taxon>
        <taxon>Coccomyxaceae</taxon>
        <taxon>Coccomyxa</taxon>
        <taxon>Coccomyxa subellipsoidea</taxon>
    </lineage>
</organism>
<dbReference type="InterPro" id="IPR019787">
    <property type="entry name" value="Znf_PHD-finger"/>
</dbReference>
<name>I0YKZ6_COCSC</name>
<keyword evidence="2 8" id="KW-0863">Zinc-finger</keyword>
<feature type="region of interest" description="Disordered" evidence="9">
    <location>
        <begin position="530"/>
        <end position="551"/>
    </location>
</feature>
<evidence type="ECO:0000259" key="10">
    <source>
        <dbReference type="PROSITE" id="PS50016"/>
    </source>
</evidence>
<feature type="compositionally biased region" description="Pro residues" evidence="9">
    <location>
        <begin position="447"/>
        <end position="457"/>
    </location>
</feature>
<evidence type="ECO:0000256" key="2">
    <source>
        <dbReference type="ARBA" id="ARBA00022771"/>
    </source>
</evidence>
<feature type="compositionally biased region" description="Low complexity" evidence="9">
    <location>
        <begin position="330"/>
        <end position="351"/>
    </location>
</feature>
<feature type="compositionally biased region" description="Low complexity" evidence="9">
    <location>
        <begin position="1384"/>
        <end position="1396"/>
    </location>
</feature>
<dbReference type="InterPro" id="IPR001965">
    <property type="entry name" value="Znf_PHD"/>
</dbReference>
<dbReference type="Gene3D" id="1.10.150.60">
    <property type="entry name" value="ARID DNA-binding domain"/>
    <property type="match status" value="1"/>
</dbReference>
<dbReference type="SMART" id="SM01014">
    <property type="entry name" value="ARID"/>
    <property type="match status" value="1"/>
</dbReference>
<dbReference type="KEGG" id="csl:COCSUDRAFT_48997"/>
<feature type="region of interest" description="Disordered" evidence="9">
    <location>
        <begin position="1516"/>
        <end position="1554"/>
    </location>
</feature>
<dbReference type="PANTHER" id="PTHR15348">
    <property type="entry name" value="AT-RICH INTERACTIVE DOMAIN-CONTAINING PROTEIN ARID DOMAIN- CONTAINING PROTEIN DEAD RINGER PROTEIN B-CELL REGULATOR OF IGH TRANSCRIPTION BRIGHT"/>
    <property type="match status" value="1"/>
</dbReference>
<evidence type="ECO:0008006" key="14">
    <source>
        <dbReference type="Google" id="ProtNLM"/>
    </source>
</evidence>
<feature type="region of interest" description="Disordered" evidence="9">
    <location>
        <begin position="1606"/>
        <end position="1632"/>
    </location>
</feature>
<keyword evidence="6" id="KW-0804">Transcription</keyword>
<feature type="compositionally biased region" description="Low complexity" evidence="9">
    <location>
        <begin position="1244"/>
        <end position="1256"/>
    </location>
</feature>
<dbReference type="Gene3D" id="3.30.40.10">
    <property type="entry name" value="Zinc/RING finger domain, C3HC4 (zinc finger)"/>
    <property type="match status" value="1"/>
</dbReference>
<comment type="caution">
    <text evidence="12">The sequence shown here is derived from an EMBL/GenBank/DDBJ whole genome shotgun (WGS) entry which is preliminary data.</text>
</comment>
<feature type="compositionally biased region" description="Low complexity" evidence="9">
    <location>
        <begin position="1009"/>
        <end position="1028"/>
    </location>
</feature>
<evidence type="ECO:0000256" key="8">
    <source>
        <dbReference type="PROSITE-ProRule" id="PRU00146"/>
    </source>
</evidence>
<dbReference type="CDD" id="cd16100">
    <property type="entry name" value="ARID"/>
    <property type="match status" value="1"/>
</dbReference>
<dbReference type="SMART" id="SM00249">
    <property type="entry name" value="PHD"/>
    <property type="match status" value="1"/>
</dbReference>
<feature type="region of interest" description="Disordered" evidence="9">
    <location>
        <begin position="1009"/>
        <end position="1068"/>
    </location>
</feature>
<evidence type="ECO:0000256" key="7">
    <source>
        <dbReference type="ARBA" id="ARBA00023242"/>
    </source>
</evidence>